<keyword evidence="7" id="KW-1185">Reference proteome</keyword>
<keyword evidence="6" id="KW-0966">Cell projection</keyword>
<dbReference type="NCBIfam" id="TIGR00205">
    <property type="entry name" value="fliE"/>
    <property type="match status" value="1"/>
</dbReference>
<dbReference type="AlphaFoldDB" id="A0A255YVS2"/>
<dbReference type="GO" id="GO:0003774">
    <property type="term" value="F:cytoskeletal motor activity"/>
    <property type="evidence" value="ECO:0007669"/>
    <property type="project" value="InterPro"/>
</dbReference>
<dbReference type="RefSeq" id="WP_094457819.1">
    <property type="nucleotide sequence ID" value="NZ_NOXU01000031.1"/>
</dbReference>
<proteinExistence type="inferred from homology"/>
<dbReference type="Pfam" id="PF02049">
    <property type="entry name" value="FliE"/>
    <property type="match status" value="1"/>
</dbReference>
<evidence type="ECO:0000313" key="6">
    <source>
        <dbReference type="EMBL" id="OYQ32784.1"/>
    </source>
</evidence>
<comment type="subcellular location">
    <subcellularLocation>
        <location evidence="1 4">Bacterial flagellum basal body</location>
    </subcellularLocation>
</comment>
<dbReference type="OrthoDB" id="8481852at2"/>
<evidence type="ECO:0000256" key="4">
    <source>
        <dbReference type="HAMAP-Rule" id="MF_00724"/>
    </source>
</evidence>
<dbReference type="GO" id="GO:0009425">
    <property type="term" value="C:bacterial-type flagellum basal body"/>
    <property type="evidence" value="ECO:0007669"/>
    <property type="project" value="UniProtKB-SubCell"/>
</dbReference>
<keyword evidence="3 4" id="KW-0975">Bacterial flagellum</keyword>
<evidence type="ECO:0000256" key="1">
    <source>
        <dbReference type="ARBA" id="ARBA00004117"/>
    </source>
</evidence>
<comment type="caution">
    <text evidence="6">The sequence shown here is derived from an EMBL/GenBank/DDBJ whole genome shotgun (WGS) entry which is preliminary data.</text>
</comment>
<name>A0A255YVS2_9PROT</name>
<dbReference type="PRINTS" id="PR01006">
    <property type="entry name" value="FLGHOOKFLIE"/>
</dbReference>
<keyword evidence="6" id="KW-0969">Cilium</keyword>
<dbReference type="InterPro" id="IPR001624">
    <property type="entry name" value="FliE"/>
</dbReference>
<gene>
    <name evidence="4 6" type="primary">fliE</name>
    <name evidence="6" type="ORF">CHU95_18715</name>
</gene>
<dbReference type="HAMAP" id="MF_00724">
    <property type="entry name" value="FliE"/>
    <property type="match status" value="1"/>
</dbReference>
<dbReference type="EMBL" id="NOXU01000031">
    <property type="protein sequence ID" value="OYQ32784.1"/>
    <property type="molecule type" value="Genomic_DNA"/>
</dbReference>
<evidence type="ECO:0000256" key="5">
    <source>
        <dbReference type="NCBIfam" id="TIGR00205"/>
    </source>
</evidence>
<evidence type="ECO:0000256" key="3">
    <source>
        <dbReference type="ARBA" id="ARBA00023143"/>
    </source>
</evidence>
<accession>A0A255YVS2</accession>
<dbReference type="Proteomes" id="UP000216998">
    <property type="component" value="Unassembled WGS sequence"/>
</dbReference>
<reference evidence="6 7" key="1">
    <citation type="submission" date="2017-07" db="EMBL/GenBank/DDBJ databases">
        <title>Niveispirillum cyanobacteriorum sp. nov., isolated from cyanobacterial aggregates in a eutrophic lake.</title>
        <authorList>
            <person name="Cai H."/>
        </authorList>
    </citation>
    <scope>NUCLEOTIDE SEQUENCE [LARGE SCALE GENOMIC DNA]</scope>
    <source>
        <strain evidence="7">TH1-14</strain>
    </source>
</reference>
<evidence type="ECO:0000313" key="7">
    <source>
        <dbReference type="Proteomes" id="UP000216998"/>
    </source>
</evidence>
<comment type="similarity">
    <text evidence="2 4">Belongs to the FliE family.</text>
</comment>
<organism evidence="6 7">
    <name type="scientific">Niveispirillum lacus</name>
    <dbReference type="NCBI Taxonomy" id="1981099"/>
    <lineage>
        <taxon>Bacteria</taxon>
        <taxon>Pseudomonadati</taxon>
        <taxon>Pseudomonadota</taxon>
        <taxon>Alphaproteobacteria</taxon>
        <taxon>Rhodospirillales</taxon>
        <taxon>Azospirillaceae</taxon>
        <taxon>Niveispirillum</taxon>
    </lineage>
</organism>
<sequence>MDIPFSGAAAAYASAATRGLTAASKPAPTEGPSFGDMLETAVGQSIQSMHKGEEMTAKGVLGKADLADVVNAVTNAEVTLQAVVNVRDKVIAAYQEILRMPM</sequence>
<dbReference type="PANTHER" id="PTHR34653:SF1">
    <property type="entry name" value="FLAGELLAR HOOK-BASAL BODY COMPLEX PROTEIN FLIE"/>
    <property type="match status" value="1"/>
</dbReference>
<dbReference type="GO" id="GO:0071973">
    <property type="term" value="P:bacterial-type flagellum-dependent cell motility"/>
    <property type="evidence" value="ECO:0007669"/>
    <property type="project" value="InterPro"/>
</dbReference>
<dbReference type="GO" id="GO:0005198">
    <property type="term" value="F:structural molecule activity"/>
    <property type="evidence" value="ECO:0007669"/>
    <property type="project" value="UniProtKB-UniRule"/>
</dbReference>
<evidence type="ECO:0000256" key="2">
    <source>
        <dbReference type="ARBA" id="ARBA00009272"/>
    </source>
</evidence>
<protein>
    <recommendedName>
        <fullName evidence="4 5">Flagellar hook-basal body complex protein FliE</fullName>
    </recommendedName>
</protein>
<dbReference type="PANTHER" id="PTHR34653">
    <property type="match status" value="1"/>
</dbReference>
<keyword evidence="6" id="KW-0282">Flagellum</keyword>